<evidence type="ECO:0000313" key="2">
    <source>
        <dbReference type="EMBL" id="ADQ80428.1"/>
    </source>
</evidence>
<dbReference type="Proteomes" id="UP000008718">
    <property type="component" value="Chromosome"/>
</dbReference>
<sequence length="208" mass="22634">MGNAKVSINFSSGKYSDEALGTKTNNIIENMERNPNFQSPTPSIQELRTANNNYIASLAKVEGGTKQDTVIKNNLRAIVEDMLQTLGGYVQTISGGDESIILSSGMDVNKKKSPVGQLPKPENLTVKPGDNKGAVILTCDVVPSASFYEFEYTEMPLTATPNWIQKTCTKRRLQLEGLISGKQYAFRVAGAGSDPSRIYSEIATSYIL</sequence>
<dbReference type="PROSITE" id="PS50853">
    <property type="entry name" value="FN3"/>
    <property type="match status" value="1"/>
</dbReference>
<dbReference type="RefSeq" id="WP_013445797.1">
    <property type="nucleotide sequence ID" value="NC_014734.1"/>
</dbReference>
<dbReference type="OrthoDB" id="1491402at2"/>
<feature type="domain" description="Fibronectin type-III" evidence="1">
    <location>
        <begin position="120"/>
        <end position="208"/>
    </location>
</feature>
<dbReference type="InterPro" id="IPR036116">
    <property type="entry name" value="FN3_sf"/>
</dbReference>
<name>E4T6T4_PALPW</name>
<reference evidence="2 3" key="2">
    <citation type="journal article" date="2011" name="Stand. Genomic Sci.">
        <title>Complete genome sequence of Paludibacter propionicigenes type strain (WB4).</title>
        <authorList>
            <person name="Gronow S."/>
            <person name="Munk C."/>
            <person name="Lapidus A."/>
            <person name="Nolan M."/>
            <person name="Lucas S."/>
            <person name="Hammon N."/>
            <person name="Deshpande S."/>
            <person name="Cheng J.F."/>
            <person name="Tapia R."/>
            <person name="Han C."/>
            <person name="Goodwin L."/>
            <person name="Pitluck S."/>
            <person name="Liolios K."/>
            <person name="Ivanova N."/>
            <person name="Mavromatis K."/>
            <person name="Mikhailova N."/>
            <person name="Pati A."/>
            <person name="Chen A."/>
            <person name="Palaniappan K."/>
            <person name="Land M."/>
            <person name="Hauser L."/>
            <person name="Chang Y.J."/>
            <person name="Jeffries C.D."/>
            <person name="Brambilla E."/>
            <person name="Rohde M."/>
            <person name="Goker M."/>
            <person name="Detter J.C."/>
            <person name="Woyke T."/>
            <person name="Bristow J."/>
            <person name="Eisen J.A."/>
            <person name="Markowitz V."/>
            <person name="Hugenholtz P."/>
            <person name="Kyrpides N.C."/>
            <person name="Klenk H.P."/>
        </authorList>
    </citation>
    <scope>NUCLEOTIDE SEQUENCE [LARGE SCALE GENOMIC DNA]</scope>
    <source>
        <strain evidence="3">DSM 17365 / JCM 13257 / WB4</strain>
    </source>
</reference>
<proteinExistence type="predicted"/>
<reference key="1">
    <citation type="submission" date="2010-11" db="EMBL/GenBank/DDBJ databases">
        <title>The complete genome of Paludibacter propionicigenes DSM 17365.</title>
        <authorList>
            <consortium name="US DOE Joint Genome Institute (JGI-PGF)"/>
            <person name="Lucas S."/>
            <person name="Copeland A."/>
            <person name="Lapidus A."/>
            <person name="Bruce D."/>
            <person name="Goodwin L."/>
            <person name="Pitluck S."/>
            <person name="Kyrpides N."/>
            <person name="Mavromatis K."/>
            <person name="Ivanova N."/>
            <person name="Munk A.C."/>
            <person name="Brettin T."/>
            <person name="Detter J.C."/>
            <person name="Han C."/>
            <person name="Tapia R."/>
            <person name="Land M."/>
            <person name="Hauser L."/>
            <person name="Markowitz V."/>
            <person name="Cheng J.-F."/>
            <person name="Hugenholtz P."/>
            <person name="Woyke T."/>
            <person name="Wu D."/>
            <person name="Gronow S."/>
            <person name="Wellnitz S."/>
            <person name="Brambilla E."/>
            <person name="Klenk H.-P."/>
            <person name="Eisen J.A."/>
        </authorList>
    </citation>
    <scope>NUCLEOTIDE SEQUENCE</scope>
    <source>
        <strain>WB4</strain>
    </source>
</reference>
<dbReference type="KEGG" id="ppn:Palpr_2292"/>
<dbReference type="CDD" id="cd00063">
    <property type="entry name" value="FN3"/>
    <property type="match status" value="1"/>
</dbReference>
<dbReference type="SUPFAM" id="SSF49265">
    <property type="entry name" value="Fibronectin type III"/>
    <property type="match status" value="1"/>
</dbReference>
<accession>E4T6T4</accession>
<keyword evidence="3" id="KW-1185">Reference proteome</keyword>
<dbReference type="InterPro" id="IPR003961">
    <property type="entry name" value="FN3_dom"/>
</dbReference>
<protein>
    <recommendedName>
        <fullName evidence="1">Fibronectin type-III domain-containing protein</fullName>
    </recommendedName>
</protein>
<gene>
    <name evidence="2" type="ordered locus">Palpr_2292</name>
</gene>
<dbReference type="EMBL" id="CP002345">
    <property type="protein sequence ID" value="ADQ80428.1"/>
    <property type="molecule type" value="Genomic_DNA"/>
</dbReference>
<evidence type="ECO:0000313" key="3">
    <source>
        <dbReference type="Proteomes" id="UP000008718"/>
    </source>
</evidence>
<evidence type="ECO:0000259" key="1">
    <source>
        <dbReference type="PROSITE" id="PS50853"/>
    </source>
</evidence>
<organism evidence="2 3">
    <name type="scientific">Paludibacter propionicigenes (strain DSM 17365 / JCM 13257 / WB4)</name>
    <dbReference type="NCBI Taxonomy" id="694427"/>
    <lineage>
        <taxon>Bacteria</taxon>
        <taxon>Pseudomonadati</taxon>
        <taxon>Bacteroidota</taxon>
        <taxon>Bacteroidia</taxon>
        <taxon>Bacteroidales</taxon>
        <taxon>Paludibacteraceae</taxon>
        <taxon>Paludibacter</taxon>
    </lineage>
</organism>
<dbReference type="eggNOG" id="COG4733">
    <property type="taxonomic scope" value="Bacteria"/>
</dbReference>
<dbReference type="HOGENOM" id="CLU_1319885_0_0_10"/>
<dbReference type="AlphaFoldDB" id="E4T6T4"/>